<dbReference type="AlphaFoldDB" id="A0A9P4JZV6"/>
<dbReference type="EMBL" id="ML986933">
    <property type="protein sequence ID" value="KAF2257560.1"/>
    <property type="molecule type" value="Genomic_DNA"/>
</dbReference>
<gene>
    <name evidence="1" type="ORF">CC78DRAFT_483252</name>
</gene>
<protein>
    <submittedName>
        <fullName evidence="1">Uncharacterized protein</fullName>
    </submittedName>
</protein>
<accession>A0A9P4JZV6</accession>
<sequence length="108" mass="12872">MLHNANRKVDTVAIRITPLEVYERSSSFLKRIIAYYKKEENPILFSERIRCESLPQLRKRKYADTLAEEDPEKVKRIIIEADLVRFILSYLNIRSYLDIEKFPNIVRG</sequence>
<name>A0A9P4JZV6_9PLEO</name>
<evidence type="ECO:0000313" key="2">
    <source>
        <dbReference type="Proteomes" id="UP000800093"/>
    </source>
</evidence>
<proteinExistence type="predicted"/>
<keyword evidence="2" id="KW-1185">Reference proteome</keyword>
<evidence type="ECO:0000313" key="1">
    <source>
        <dbReference type="EMBL" id="KAF2257560.1"/>
    </source>
</evidence>
<organism evidence="1 2">
    <name type="scientific">Lojkania enalia</name>
    <dbReference type="NCBI Taxonomy" id="147567"/>
    <lineage>
        <taxon>Eukaryota</taxon>
        <taxon>Fungi</taxon>
        <taxon>Dikarya</taxon>
        <taxon>Ascomycota</taxon>
        <taxon>Pezizomycotina</taxon>
        <taxon>Dothideomycetes</taxon>
        <taxon>Pleosporomycetidae</taxon>
        <taxon>Pleosporales</taxon>
        <taxon>Pleosporales incertae sedis</taxon>
        <taxon>Lojkania</taxon>
    </lineage>
</organism>
<reference evidence="2" key="1">
    <citation type="journal article" date="2020" name="Stud. Mycol.">
        <title>101 Dothideomycetes genomes: A test case for predicting lifestyles and emergence of pathogens.</title>
        <authorList>
            <person name="Haridas S."/>
            <person name="Albert R."/>
            <person name="Binder M."/>
            <person name="Bloem J."/>
            <person name="LaButti K."/>
            <person name="Salamov A."/>
            <person name="Andreopoulos B."/>
            <person name="Baker S."/>
            <person name="Barry K."/>
            <person name="Bills G."/>
            <person name="Bluhm B."/>
            <person name="Cannon C."/>
            <person name="Castanera R."/>
            <person name="Culley D."/>
            <person name="Daum C."/>
            <person name="Ezra D."/>
            <person name="Gonzalez J."/>
            <person name="Henrissat B."/>
            <person name="Kuo A."/>
            <person name="Liang C."/>
            <person name="Lipzen A."/>
            <person name="Lutzoni F."/>
            <person name="Magnuson J."/>
            <person name="Mondo S."/>
            <person name="Nolan M."/>
            <person name="Ohm R."/>
            <person name="Pangilinan J."/>
            <person name="Park H.-J."/>
            <person name="Ramirez L."/>
            <person name="Alfaro M."/>
            <person name="Sun H."/>
            <person name="Tritt A."/>
            <person name="Yoshinaga Y."/>
            <person name="Zwiers L.-H."/>
            <person name="Turgeon B."/>
            <person name="Goodwin S."/>
            <person name="Spatafora J."/>
            <person name="Crous P."/>
            <person name="Grigoriev I."/>
        </authorList>
    </citation>
    <scope>NUCLEOTIDE SEQUENCE [LARGE SCALE GENOMIC DNA]</scope>
    <source>
        <strain evidence="2">CBS 304.66</strain>
    </source>
</reference>
<comment type="caution">
    <text evidence="1">The sequence shown here is derived from an EMBL/GenBank/DDBJ whole genome shotgun (WGS) entry which is preliminary data.</text>
</comment>
<dbReference type="Proteomes" id="UP000800093">
    <property type="component" value="Unassembled WGS sequence"/>
</dbReference>